<dbReference type="UniPathway" id="UPA00077">
    <property type="reaction ID" value="UER00149"/>
</dbReference>
<dbReference type="InterPro" id="IPR006221">
    <property type="entry name" value="TrpG/PapA_dom"/>
</dbReference>
<dbReference type="GO" id="GO:0046654">
    <property type="term" value="P:tetrahydrofolate biosynthetic process"/>
    <property type="evidence" value="ECO:0007669"/>
    <property type="project" value="UniProtKB-UniPathway"/>
</dbReference>
<feature type="domain" description="Glutamine amidotransferase" evidence="10">
    <location>
        <begin position="5"/>
        <end position="192"/>
    </location>
</feature>
<evidence type="ECO:0000256" key="4">
    <source>
        <dbReference type="ARBA" id="ARBA00013139"/>
    </source>
</evidence>
<dbReference type="Gene3D" id="3.60.120.10">
    <property type="entry name" value="Anthranilate synthase"/>
    <property type="match status" value="1"/>
</dbReference>
<evidence type="ECO:0000259" key="10">
    <source>
        <dbReference type="Pfam" id="PF00117"/>
    </source>
</evidence>
<dbReference type="GO" id="GO:0046820">
    <property type="term" value="F:4-amino-4-deoxychorismate synthase activity"/>
    <property type="evidence" value="ECO:0007669"/>
    <property type="project" value="UniProtKB-EC"/>
</dbReference>
<dbReference type="InterPro" id="IPR017926">
    <property type="entry name" value="GATASE"/>
</dbReference>
<dbReference type="PROSITE" id="PS51273">
    <property type="entry name" value="GATASE_TYPE_1"/>
    <property type="match status" value="1"/>
</dbReference>
<feature type="non-terminal residue" evidence="13">
    <location>
        <position position="742"/>
    </location>
</feature>
<dbReference type="InterPro" id="IPR006805">
    <property type="entry name" value="Anth_synth_I_N"/>
</dbReference>
<gene>
    <name evidence="13" type="ORF">GLOTRDRAFT_17042</name>
</gene>
<keyword evidence="14" id="KW-1185">Reference proteome</keyword>
<comment type="catalytic activity">
    <reaction evidence="1">
        <text>chorismate + L-glutamine = 4-amino-4-deoxychorismate + L-glutamate</text>
        <dbReference type="Rhea" id="RHEA:11672"/>
        <dbReference type="ChEBI" id="CHEBI:29748"/>
        <dbReference type="ChEBI" id="CHEBI:29985"/>
        <dbReference type="ChEBI" id="CHEBI:58359"/>
        <dbReference type="ChEBI" id="CHEBI:58406"/>
        <dbReference type="EC" id="2.6.1.85"/>
    </reaction>
</comment>
<dbReference type="OrthoDB" id="64220at2759"/>
<keyword evidence="5" id="KW-0808">Transferase</keyword>
<evidence type="ECO:0000256" key="1">
    <source>
        <dbReference type="ARBA" id="ARBA00001000"/>
    </source>
</evidence>
<evidence type="ECO:0000256" key="5">
    <source>
        <dbReference type="ARBA" id="ARBA00022679"/>
    </source>
</evidence>
<dbReference type="InterPro" id="IPR005801">
    <property type="entry name" value="ADC_synthase"/>
</dbReference>
<dbReference type="CDD" id="cd01743">
    <property type="entry name" value="GATase1_Anthranilate_Synthase"/>
    <property type="match status" value="1"/>
</dbReference>
<evidence type="ECO:0000259" key="12">
    <source>
        <dbReference type="Pfam" id="PF04715"/>
    </source>
</evidence>
<keyword evidence="7" id="KW-0315">Glutamine amidotransferase</keyword>
<dbReference type="InterPro" id="IPR010117">
    <property type="entry name" value="PabB_fungal"/>
</dbReference>
<dbReference type="OMA" id="DWSVNIR"/>
<dbReference type="Pfam" id="PF04715">
    <property type="entry name" value="Anth_synt_I_N"/>
    <property type="match status" value="1"/>
</dbReference>
<name>S7QPT2_GLOTA</name>
<dbReference type="GeneID" id="19304926"/>
<dbReference type="PRINTS" id="PR00096">
    <property type="entry name" value="GATASE"/>
</dbReference>
<feature type="domain" description="Chorismate-utilising enzyme C-terminal" evidence="11">
    <location>
        <begin position="448"/>
        <end position="734"/>
    </location>
</feature>
<dbReference type="NCBIfam" id="TIGR00566">
    <property type="entry name" value="trpG_papA"/>
    <property type="match status" value="1"/>
</dbReference>
<dbReference type="eggNOG" id="KOG1224">
    <property type="taxonomic scope" value="Eukaryota"/>
</dbReference>
<dbReference type="PANTHER" id="PTHR11236">
    <property type="entry name" value="AMINOBENZOATE/ANTHRANILATE SYNTHASE"/>
    <property type="match status" value="1"/>
</dbReference>
<dbReference type="InterPro" id="IPR029062">
    <property type="entry name" value="Class_I_gatase-like"/>
</dbReference>
<dbReference type="GO" id="GO:0046656">
    <property type="term" value="P:folic acid biosynthetic process"/>
    <property type="evidence" value="ECO:0007669"/>
    <property type="project" value="UniProtKB-KW"/>
</dbReference>
<dbReference type="KEGG" id="gtr:GLOTRDRAFT_17042"/>
<feature type="non-terminal residue" evidence="13">
    <location>
        <position position="1"/>
    </location>
</feature>
<evidence type="ECO:0000256" key="6">
    <source>
        <dbReference type="ARBA" id="ARBA00022909"/>
    </source>
</evidence>
<keyword evidence="6" id="KW-0289">Folate biosynthesis</keyword>
<dbReference type="EMBL" id="KB469296">
    <property type="protein sequence ID" value="EPQ61407.1"/>
    <property type="molecule type" value="Genomic_DNA"/>
</dbReference>
<evidence type="ECO:0000313" key="14">
    <source>
        <dbReference type="Proteomes" id="UP000030669"/>
    </source>
</evidence>
<comment type="pathway">
    <text evidence="2">Cofactor biosynthesis; tetrahydrofolate biosynthesis; 4-aminobenzoate from chorismate: step 1/2.</text>
</comment>
<dbReference type="STRING" id="670483.S7QPT2"/>
<comment type="similarity">
    <text evidence="3">In the C-terminal section; belongs to the anthranilate synthase component I family.</text>
</comment>
<dbReference type="HOGENOM" id="CLU_006493_0_0_1"/>
<dbReference type="PANTHER" id="PTHR11236:SF18">
    <property type="entry name" value="AMINODEOXYCHORISMATE SYNTHASE"/>
    <property type="match status" value="1"/>
</dbReference>
<dbReference type="Pfam" id="PF00425">
    <property type="entry name" value="Chorismate_bind"/>
    <property type="match status" value="1"/>
</dbReference>
<evidence type="ECO:0000256" key="2">
    <source>
        <dbReference type="ARBA" id="ARBA00005009"/>
    </source>
</evidence>
<dbReference type="InterPro" id="IPR019999">
    <property type="entry name" value="Anth_synth_I-like"/>
</dbReference>
<evidence type="ECO:0000256" key="3">
    <source>
        <dbReference type="ARBA" id="ARBA00005970"/>
    </source>
</evidence>
<dbReference type="InterPro" id="IPR015890">
    <property type="entry name" value="Chorismate_C"/>
</dbReference>
<dbReference type="SUPFAM" id="SSF56322">
    <property type="entry name" value="ADC synthase"/>
    <property type="match status" value="1"/>
</dbReference>
<dbReference type="Gene3D" id="3.40.50.880">
    <property type="match status" value="1"/>
</dbReference>
<accession>S7QPT2</accession>
<reference evidence="13 14" key="1">
    <citation type="journal article" date="2012" name="Science">
        <title>The Paleozoic origin of enzymatic lignin decomposition reconstructed from 31 fungal genomes.</title>
        <authorList>
            <person name="Floudas D."/>
            <person name="Binder M."/>
            <person name="Riley R."/>
            <person name="Barry K."/>
            <person name="Blanchette R.A."/>
            <person name="Henrissat B."/>
            <person name="Martinez A.T."/>
            <person name="Otillar R."/>
            <person name="Spatafora J.W."/>
            <person name="Yadav J.S."/>
            <person name="Aerts A."/>
            <person name="Benoit I."/>
            <person name="Boyd A."/>
            <person name="Carlson A."/>
            <person name="Copeland A."/>
            <person name="Coutinho P.M."/>
            <person name="de Vries R.P."/>
            <person name="Ferreira P."/>
            <person name="Findley K."/>
            <person name="Foster B."/>
            <person name="Gaskell J."/>
            <person name="Glotzer D."/>
            <person name="Gorecki P."/>
            <person name="Heitman J."/>
            <person name="Hesse C."/>
            <person name="Hori C."/>
            <person name="Igarashi K."/>
            <person name="Jurgens J.A."/>
            <person name="Kallen N."/>
            <person name="Kersten P."/>
            <person name="Kohler A."/>
            <person name="Kuees U."/>
            <person name="Kumar T.K.A."/>
            <person name="Kuo A."/>
            <person name="LaButti K."/>
            <person name="Larrondo L.F."/>
            <person name="Lindquist E."/>
            <person name="Ling A."/>
            <person name="Lombard V."/>
            <person name="Lucas S."/>
            <person name="Lundell T."/>
            <person name="Martin R."/>
            <person name="McLaughlin D.J."/>
            <person name="Morgenstern I."/>
            <person name="Morin E."/>
            <person name="Murat C."/>
            <person name="Nagy L.G."/>
            <person name="Nolan M."/>
            <person name="Ohm R.A."/>
            <person name="Patyshakuliyeva A."/>
            <person name="Rokas A."/>
            <person name="Ruiz-Duenas F.J."/>
            <person name="Sabat G."/>
            <person name="Salamov A."/>
            <person name="Samejima M."/>
            <person name="Schmutz J."/>
            <person name="Slot J.C."/>
            <person name="St John F."/>
            <person name="Stenlid J."/>
            <person name="Sun H."/>
            <person name="Sun S."/>
            <person name="Syed K."/>
            <person name="Tsang A."/>
            <person name="Wiebenga A."/>
            <person name="Young D."/>
            <person name="Pisabarro A."/>
            <person name="Eastwood D.C."/>
            <person name="Martin F."/>
            <person name="Cullen D."/>
            <person name="Grigoriev I.V."/>
            <person name="Hibbett D.S."/>
        </authorList>
    </citation>
    <scope>NUCLEOTIDE SEQUENCE [LARGE SCALE GENOMIC DNA]</scope>
    <source>
        <strain evidence="13 14">ATCC 11539</strain>
    </source>
</reference>
<dbReference type="Pfam" id="PF00117">
    <property type="entry name" value="GATase"/>
    <property type="match status" value="1"/>
</dbReference>
<dbReference type="GO" id="GO:0008153">
    <property type="term" value="P:4-aminobenzoate biosynthetic process"/>
    <property type="evidence" value="ECO:0007669"/>
    <property type="project" value="TreeGrafter"/>
</dbReference>
<dbReference type="PRINTS" id="PR00097">
    <property type="entry name" value="ANTSNTHASEII"/>
</dbReference>
<dbReference type="GO" id="GO:0005737">
    <property type="term" value="C:cytoplasm"/>
    <property type="evidence" value="ECO:0007669"/>
    <property type="project" value="TreeGrafter"/>
</dbReference>
<dbReference type="Proteomes" id="UP000030669">
    <property type="component" value="Unassembled WGS sequence"/>
</dbReference>
<dbReference type="RefSeq" id="XP_007860123.1">
    <property type="nucleotide sequence ID" value="XM_007861932.1"/>
</dbReference>
<evidence type="ECO:0000256" key="9">
    <source>
        <dbReference type="ARBA" id="ARBA00031904"/>
    </source>
</evidence>
<evidence type="ECO:0000256" key="8">
    <source>
        <dbReference type="ARBA" id="ARBA00031329"/>
    </source>
</evidence>
<feature type="domain" description="Anthranilate synthase component I N-terminal" evidence="12">
    <location>
        <begin position="273"/>
        <end position="400"/>
    </location>
</feature>
<dbReference type="EC" id="2.6.1.85" evidence="4"/>
<evidence type="ECO:0000256" key="7">
    <source>
        <dbReference type="ARBA" id="ARBA00022962"/>
    </source>
</evidence>
<evidence type="ECO:0000259" key="11">
    <source>
        <dbReference type="Pfam" id="PF00425"/>
    </source>
</evidence>
<evidence type="ECO:0000313" key="13">
    <source>
        <dbReference type="EMBL" id="EPQ61407.1"/>
    </source>
</evidence>
<dbReference type="NCBIfam" id="TIGR01823">
    <property type="entry name" value="PabB-fungal"/>
    <property type="match status" value="1"/>
</dbReference>
<dbReference type="AlphaFoldDB" id="S7QPT2"/>
<sequence length="742" mass="82128">TPRVLLIDSYDSFTYNLAALCRRSIPHCIVHIIRNDQLDWDVLRSNLHYFSAIVVGPGPGSPLLEEDVGIVKHVWHLEERLLIPVFGVCLGLQSLAVEYGAALKRLAVVKHGQISLIRHEGVEIFKAVGEINAVRYHSLHVELRDDAEIEALAWADDGPDENGIVVMGIKHTSKPFWAVQYHPESVMTSGGGWEVLSNFWRLAKNWLVSRNRSVQPWDVHAHNTFGAPWPWPPSPETKNLEVARNVDTVVLQLPGVSVPGICEMLGVGDETSPFVLLDSAARPGRWSIIGCFDATTPIISYFLGDTYVTTRRGNRISHLPLGSHDIWSWLASFMRERKAKGGCTDSPFWGGLMGYLSYELGVDSLGVPLSACQQPGRNPDVNLAFIDRSIVVNVETGEIFVQSLIPEDSAWIASIVQTLKRLGSEAARSTKRSYVISSVVDVILPDRDLYISRIKQAQEHLRSGNSYELCLTAQTKVTVGKSHTLPSTGSSSSSWELYKSLRTTNPAPHAAYLRLHPSTLVCSSPERFLSFSRPPRPVCQLRPIKGTLRKGPGITRAVAERALKGSQKEVAENLMIVDLIRHDLHGVVGDDVEVRQFCEVEEYETVWQLVSVIEGSGSIRCARESDEQELGWEALKRSMPPGSMTGAPKKRSVEILQTLEDTERSIYSGVCGYWCVSGAGDWSVVIRSCFKFDDACGVELASDPPSTEEWTIGAGGAITDLSDPEQEWDEMVLKLQSTLRAF</sequence>
<proteinExistence type="inferred from homology"/>
<dbReference type="SUPFAM" id="SSF52317">
    <property type="entry name" value="Class I glutamine amidotransferase-like"/>
    <property type="match status" value="1"/>
</dbReference>
<protein>
    <recommendedName>
        <fullName evidence="4">aminodeoxychorismate synthase</fullName>
        <ecNumber evidence="4">2.6.1.85</ecNumber>
    </recommendedName>
    <alternativeName>
        <fullName evidence="8">Para-aminobenzoate synthase</fullName>
    </alternativeName>
    <alternativeName>
        <fullName evidence="9">p-aminobenzoic acid synthase</fullName>
    </alternativeName>
</protein>
<dbReference type="GO" id="GO:0000162">
    <property type="term" value="P:L-tryptophan biosynthetic process"/>
    <property type="evidence" value="ECO:0007669"/>
    <property type="project" value="TreeGrafter"/>
</dbReference>
<organism evidence="13 14">
    <name type="scientific">Gloeophyllum trabeum (strain ATCC 11539 / FP-39264 / Madison 617)</name>
    <name type="common">Brown rot fungus</name>
    <dbReference type="NCBI Taxonomy" id="670483"/>
    <lineage>
        <taxon>Eukaryota</taxon>
        <taxon>Fungi</taxon>
        <taxon>Dikarya</taxon>
        <taxon>Basidiomycota</taxon>
        <taxon>Agaricomycotina</taxon>
        <taxon>Agaricomycetes</taxon>
        <taxon>Gloeophyllales</taxon>
        <taxon>Gloeophyllaceae</taxon>
        <taxon>Gloeophyllum</taxon>
    </lineage>
</organism>